<comment type="caution">
    <text evidence="1">The sequence shown here is derived from an EMBL/GenBank/DDBJ whole genome shotgun (WGS) entry which is preliminary data.</text>
</comment>
<gene>
    <name evidence="1" type="ORF">Acr_01g0015040</name>
</gene>
<sequence length="224" mass="24527">MEKLDEKFVVVLEAKDNVELPQPSQVAADRAASIGPITPELDRESGDSLFDFASPLTLVSLPHKAVCFDSHSNDNLCSSTDGSPHTPVEGVFDPFAPGPDKLMQAPHCKKYLEESWSNVARRLNFGSSVNFVRDVNSEADAETISDDEMLLETVYDNLLEAIVSKQTEGFRAEILSVDPASDGFKTPNSETRLSGIAETCPGAPVKPVRKSRNIDRSLCRKLEF</sequence>
<dbReference type="AlphaFoldDB" id="A0A7J0E686"/>
<accession>A0A7J0E686</accession>
<dbReference type="PANTHER" id="PTHR36310">
    <property type="entry name" value="CYCLIN-DEPENDENT PROTEIN KINASE INHIBITOR SMR11"/>
    <property type="match status" value="1"/>
</dbReference>
<keyword evidence="2" id="KW-1185">Reference proteome</keyword>
<protein>
    <submittedName>
        <fullName evidence="1">Uncharacterized protein</fullName>
    </submittedName>
</protein>
<evidence type="ECO:0000313" key="2">
    <source>
        <dbReference type="Proteomes" id="UP000585474"/>
    </source>
</evidence>
<reference evidence="1 2" key="1">
    <citation type="submission" date="2019-07" db="EMBL/GenBank/DDBJ databases">
        <title>De Novo Assembly of kiwifruit Actinidia rufa.</title>
        <authorList>
            <person name="Sugita-Konishi S."/>
            <person name="Sato K."/>
            <person name="Mori E."/>
            <person name="Abe Y."/>
            <person name="Kisaki G."/>
            <person name="Hamano K."/>
            <person name="Suezawa K."/>
            <person name="Otani M."/>
            <person name="Fukuda T."/>
            <person name="Manabe T."/>
            <person name="Gomi K."/>
            <person name="Tabuchi M."/>
            <person name="Akimitsu K."/>
            <person name="Kataoka I."/>
        </authorList>
    </citation>
    <scope>NUCLEOTIDE SEQUENCE [LARGE SCALE GENOMIC DNA]</scope>
    <source>
        <strain evidence="2">cv. Fuchu</strain>
    </source>
</reference>
<dbReference type="InterPro" id="IPR038971">
    <property type="entry name" value="SMR11/SMR16"/>
</dbReference>
<name>A0A7J0E686_9ERIC</name>
<proteinExistence type="predicted"/>
<dbReference type="EMBL" id="BJWL01000001">
    <property type="protein sequence ID" value="GFY81696.1"/>
    <property type="molecule type" value="Genomic_DNA"/>
</dbReference>
<dbReference type="Proteomes" id="UP000585474">
    <property type="component" value="Unassembled WGS sequence"/>
</dbReference>
<evidence type="ECO:0000313" key="1">
    <source>
        <dbReference type="EMBL" id="GFY81696.1"/>
    </source>
</evidence>
<dbReference type="PANTHER" id="PTHR36310:SF1">
    <property type="entry name" value="CYCLIN-DEPENDENT PROTEIN KINASE INHIBITOR SMR11"/>
    <property type="match status" value="1"/>
</dbReference>
<organism evidence="1 2">
    <name type="scientific">Actinidia rufa</name>
    <dbReference type="NCBI Taxonomy" id="165716"/>
    <lineage>
        <taxon>Eukaryota</taxon>
        <taxon>Viridiplantae</taxon>
        <taxon>Streptophyta</taxon>
        <taxon>Embryophyta</taxon>
        <taxon>Tracheophyta</taxon>
        <taxon>Spermatophyta</taxon>
        <taxon>Magnoliopsida</taxon>
        <taxon>eudicotyledons</taxon>
        <taxon>Gunneridae</taxon>
        <taxon>Pentapetalae</taxon>
        <taxon>asterids</taxon>
        <taxon>Ericales</taxon>
        <taxon>Actinidiaceae</taxon>
        <taxon>Actinidia</taxon>
    </lineage>
</organism>
<dbReference type="OrthoDB" id="777328at2759"/>